<dbReference type="InterPro" id="IPR027395">
    <property type="entry name" value="WH_DNA-bd_dom"/>
</dbReference>
<dbReference type="Gene3D" id="1.10.10.10">
    <property type="entry name" value="Winged helix-like DNA-binding domain superfamily/Winged helix DNA-binding domain"/>
    <property type="match status" value="1"/>
</dbReference>
<dbReference type="EMBL" id="JBHSDU010000015">
    <property type="protein sequence ID" value="MFC4314437.1"/>
    <property type="molecule type" value="Genomic_DNA"/>
</dbReference>
<name>A0ABV8T3S4_9GAMM</name>
<dbReference type="SUPFAM" id="SSF46785">
    <property type="entry name" value="Winged helix' DNA-binding domain"/>
    <property type="match status" value="1"/>
</dbReference>
<accession>A0ABV8T3S4</accession>
<gene>
    <name evidence="3" type="ORF">ACFPN2_35555</name>
</gene>
<evidence type="ECO:0000313" key="4">
    <source>
        <dbReference type="Proteomes" id="UP001595904"/>
    </source>
</evidence>
<organism evidence="3 4">
    <name type="scientific">Steroidobacter flavus</name>
    <dbReference type="NCBI Taxonomy" id="1842136"/>
    <lineage>
        <taxon>Bacteria</taxon>
        <taxon>Pseudomonadati</taxon>
        <taxon>Pseudomonadota</taxon>
        <taxon>Gammaproteobacteria</taxon>
        <taxon>Steroidobacterales</taxon>
        <taxon>Steroidobacteraceae</taxon>
        <taxon>Steroidobacter</taxon>
    </lineage>
</organism>
<protein>
    <submittedName>
        <fullName evidence="3">Winged helix-turn-helix domain-containing protein</fullName>
    </submittedName>
</protein>
<evidence type="ECO:0000259" key="2">
    <source>
        <dbReference type="Pfam" id="PF13601"/>
    </source>
</evidence>
<dbReference type="InterPro" id="IPR036388">
    <property type="entry name" value="WH-like_DNA-bd_sf"/>
</dbReference>
<evidence type="ECO:0000313" key="3">
    <source>
        <dbReference type="EMBL" id="MFC4314437.1"/>
    </source>
</evidence>
<reference evidence="4" key="1">
    <citation type="journal article" date="2019" name="Int. J. Syst. Evol. Microbiol.">
        <title>The Global Catalogue of Microorganisms (GCM) 10K type strain sequencing project: providing services to taxonomists for standard genome sequencing and annotation.</title>
        <authorList>
            <consortium name="The Broad Institute Genomics Platform"/>
            <consortium name="The Broad Institute Genome Sequencing Center for Infectious Disease"/>
            <person name="Wu L."/>
            <person name="Ma J."/>
        </authorList>
    </citation>
    <scope>NUCLEOTIDE SEQUENCE [LARGE SCALE GENOMIC DNA]</scope>
    <source>
        <strain evidence="4">CGMCC 1.10759</strain>
    </source>
</reference>
<dbReference type="RefSeq" id="WP_380605611.1">
    <property type="nucleotide sequence ID" value="NZ_JBHSDU010000015.1"/>
</dbReference>
<feature type="region of interest" description="Disordered" evidence="1">
    <location>
        <begin position="1"/>
        <end position="27"/>
    </location>
</feature>
<dbReference type="InterPro" id="IPR011991">
    <property type="entry name" value="ArsR-like_HTH"/>
</dbReference>
<dbReference type="InterPro" id="IPR036390">
    <property type="entry name" value="WH_DNA-bd_sf"/>
</dbReference>
<evidence type="ECO:0000256" key="1">
    <source>
        <dbReference type="SAM" id="MobiDB-lite"/>
    </source>
</evidence>
<dbReference type="CDD" id="cd00090">
    <property type="entry name" value="HTH_ARSR"/>
    <property type="match status" value="1"/>
</dbReference>
<keyword evidence="4" id="KW-1185">Reference proteome</keyword>
<dbReference type="Proteomes" id="UP001595904">
    <property type="component" value="Unassembled WGS sequence"/>
</dbReference>
<dbReference type="PANTHER" id="PTHR37318">
    <property type="entry name" value="BSL7504 PROTEIN"/>
    <property type="match status" value="1"/>
</dbReference>
<comment type="caution">
    <text evidence="3">The sequence shown here is derived from an EMBL/GenBank/DDBJ whole genome shotgun (WGS) entry which is preliminary data.</text>
</comment>
<sequence>MAAKVKARTPAGASAHQQRKLATVASTTRDGESKFDRLIYERVRLGIMSALAVREEMTFNELKSLFDISDGNLGGHARKLEDAGYLNCTKSFEDRRPRTAYQITAQGRAALNRYLDHVEAVIRATRG</sequence>
<feature type="domain" description="Winged helix DNA-binding" evidence="2">
    <location>
        <begin position="43"/>
        <end position="121"/>
    </location>
</feature>
<proteinExistence type="predicted"/>
<dbReference type="PANTHER" id="PTHR37318:SF1">
    <property type="entry name" value="BSL7504 PROTEIN"/>
    <property type="match status" value="1"/>
</dbReference>
<dbReference type="Pfam" id="PF13601">
    <property type="entry name" value="HTH_34"/>
    <property type="match status" value="1"/>
</dbReference>